<reference evidence="7" key="1">
    <citation type="journal article" date="2020" name="Fungal Divers.">
        <title>Resolving the Mortierellaceae phylogeny through synthesis of multi-gene phylogenetics and phylogenomics.</title>
        <authorList>
            <person name="Vandepol N."/>
            <person name="Liber J."/>
            <person name="Desiro A."/>
            <person name="Na H."/>
            <person name="Kennedy M."/>
            <person name="Barry K."/>
            <person name="Grigoriev I.V."/>
            <person name="Miller A.N."/>
            <person name="O'Donnell K."/>
            <person name="Stajich J.E."/>
            <person name="Bonito G."/>
        </authorList>
    </citation>
    <scope>NUCLEOTIDE SEQUENCE</scope>
    <source>
        <strain evidence="7">NRRL 2591</strain>
    </source>
</reference>
<feature type="domain" description="FAD-binding" evidence="6">
    <location>
        <begin position="308"/>
        <end position="361"/>
    </location>
</feature>
<name>A0A9P6EZW8_9FUNG</name>
<evidence type="ECO:0000259" key="6">
    <source>
        <dbReference type="Pfam" id="PF01494"/>
    </source>
</evidence>
<evidence type="ECO:0000256" key="3">
    <source>
        <dbReference type="ARBA" id="ARBA00022827"/>
    </source>
</evidence>
<evidence type="ECO:0000256" key="1">
    <source>
        <dbReference type="ARBA" id="ARBA00007992"/>
    </source>
</evidence>
<feature type="domain" description="FAD-binding" evidence="6">
    <location>
        <begin position="11"/>
        <end position="181"/>
    </location>
</feature>
<keyword evidence="3" id="KW-0274">FAD</keyword>
<dbReference type="EMBL" id="JAAAXW010000230">
    <property type="protein sequence ID" value="KAF9539768.1"/>
    <property type="molecule type" value="Genomic_DNA"/>
</dbReference>
<dbReference type="PANTHER" id="PTHR47356">
    <property type="entry name" value="FAD-DEPENDENT MONOOXYGENASE ASQG-RELATED"/>
    <property type="match status" value="1"/>
</dbReference>
<keyword evidence="4" id="KW-0560">Oxidoreductase</keyword>
<gene>
    <name evidence="7" type="ORF">EC957_005062</name>
</gene>
<evidence type="ECO:0000256" key="2">
    <source>
        <dbReference type="ARBA" id="ARBA00022630"/>
    </source>
</evidence>
<evidence type="ECO:0000256" key="4">
    <source>
        <dbReference type="ARBA" id="ARBA00023002"/>
    </source>
</evidence>
<keyword evidence="5" id="KW-1133">Transmembrane helix</keyword>
<dbReference type="InterPro" id="IPR050562">
    <property type="entry name" value="FAD_mOase_fung"/>
</dbReference>
<comment type="caution">
    <text evidence="7">The sequence shown here is derived from an EMBL/GenBank/DDBJ whole genome shotgun (WGS) entry which is preliminary data.</text>
</comment>
<organism evidence="7 8">
    <name type="scientific">Mortierella hygrophila</name>
    <dbReference type="NCBI Taxonomy" id="979708"/>
    <lineage>
        <taxon>Eukaryota</taxon>
        <taxon>Fungi</taxon>
        <taxon>Fungi incertae sedis</taxon>
        <taxon>Mucoromycota</taxon>
        <taxon>Mortierellomycotina</taxon>
        <taxon>Mortierellomycetes</taxon>
        <taxon>Mortierellales</taxon>
        <taxon>Mortierellaceae</taxon>
        <taxon>Mortierella</taxon>
    </lineage>
</organism>
<dbReference type="Pfam" id="PF01494">
    <property type="entry name" value="FAD_binding_3"/>
    <property type="match status" value="2"/>
</dbReference>
<dbReference type="InterPro" id="IPR002938">
    <property type="entry name" value="FAD-bd"/>
</dbReference>
<keyword evidence="8" id="KW-1185">Reference proteome</keyword>
<dbReference type="AlphaFoldDB" id="A0A9P6EZW8"/>
<accession>A0A9P6EZW8</accession>
<dbReference type="Proteomes" id="UP000723463">
    <property type="component" value="Unassembled WGS sequence"/>
</dbReference>
<proteinExistence type="inferred from homology"/>
<keyword evidence="2" id="KW-0285">Flavoprotein</keyword>
<comment type="similarity">
    <text evidence="1">Belongs to the paxM FAD-dependent monooxygenase family.</text>
</comment>
<dbReference type="SUPFAM" id="SSF51905">
    <property type="entry name" value="FAD/NAD(P)-binding domain"/>
    <property type="match status" value="1"/>
</dbReference>
<keyword evidence="5" id="KW-0472">Membrane</keyword>
<feature type="transmembrane region" description="Helical" evidence="5">
    <location>
        <begin position="12"/>
        <end position="28"/>
    </location>
</feature>
<dbReference type="GO" id="GO:0004497">
    <property type="term" value="F:monooxygenase activity"/>
    <property type="evidence" value="ECO:0007669"/>
    <property type="project" value="InterPro"/>
</dbReference>
<sequence length="470" mass="51580">MTNTHTQVKPTVVIVGAGLGGIMLGALLEKCSVPYIILERASAVKPLGAAISVGCGLAPAFQQLGIFDKLVSLANPSLYSLVLREPKELLLTLDYTAIKGFGGHQPRILSRHLLYDLLLNLIPIQKIHFNKRVLTVSEKDNKVFVNSTDGSVYEGDILVGADGAYSTVRQQLYERLKREGKLPESDEEALPFSCTCLVGETKPLNPIQFPELNNVDQPFATTLGKDLPYSWVLFTTSSRTISFMVVQHLDKYTNKTAERDRAGDDDNSEWGPNAAQVMCDLTRGFPIPFGAGDFTLGDLYDQTPKELISKVSLEEKVFETWFSGRTVLLGDACHKFLPAAGQGALTSMHDAITLANLIYSLPSNSNESIETSFREYQDERMPPAIDAYNSSKAMAKGMERGIGGWIAFQASKYMPLWVWNNLIVKPGCVHRPQIGFLERVKAEGSVVPTVSPSCEKARSVFEKRAGAVLA</sequence>
<evidence type="ECO:0000313" key="7">
    <source>
        <dbReference type="EMBL" id="KAF9539768.1"/>
    </source>
</evidence>
<keyword evidence="5" id="KW-0812">Transmembrane</keyword>
<dbReference type="PANTHER" id="PTHR47356:SF2">
    <property type="entry name" value="FAD-BINDING DOMAIN-CONTAINING PROTEIN-RELATED"/>
    <property type="match status" value="1"/>
</dbReference>
<protein>
    <recommendedName>
        <fullName evidence="6">FAD-binding domain-containing protein</fullName>
    </recommendedName>
</protein>
<dbReference type="GO" id="GO:0071949">
    <property type="term" value="F:FAD binding"/>
    <property type="evidence" value="ECO:0007669"/>
    <property type="project" value="InterPro"/>
</dbReference>
<dbReference type="PRINTS" id="PR00420">
    <property type="entry name" value="RNGMNOXGNASE"/>
</dbReference>
<evidence type="ECO:0000256" key="5">
    <source>
        <dbReference type="SAM" id="Phobius"/>
    </source>
</evidence>
<dbReference type="InterPro" id="IPR036188">
    <property type="entry name" value="FAD/NAD-bd_sf"/>
</dbReference>
<dbReference type="Gene3D" id="3.50.50.60">
    <property type="entry name" value="FAD/NAD(P)-binding domain"/>
    <property type="match status" value="1"/>
</dbReference>
<evidence type="ECO:0000313" key="8">
    <source>
        <dbReference type="Proteomes" id="UP000723463"/>
    </source>
</evidence>